<dbReference type="InterPro" id="IPR004929">
    <property type="entry name" value="I-spanin"/>
</dbReference>
<organism evidence="1 2">
    <name type="scientific">Pseudomonas aeruginosa</name>
    <dbReference type="NCBI Taxonomy" id="287"/>
    <lineage>
        <taxon>Bacteria</taxon>
        <taxon>Pseudomonadati</taxon>
        <taxon>Pseudomonadota</taxon>
        <taxon>Gammaproteobacteria</taxon>
        <taxon>Pseudomonadales</taxon>
        <taxon>Pseudomonadaceae</taxon>
        <taxon>Pseudomonas</taxon>
    </lineage>
</organism>
<comment type="caution">
    <text evidence="1">The sequence shown here is derived from an EMBL/GenBank/DDBJ whole genome shotgun (WGS) entry which is preliminary data.</text>
</comment>
<reference evidence="1" key="1">
    <citation type="submission" date="2020-01" db="EMBL/GenBank/DDBJ databases">
        <title>Bacteria Cultured from War Wounds Associated with the Conflict in Eastern Ukraine.</title>
        <authorList>
            <person name="Snesrud E."/>
            <person name="Galac M.R."/>
            <person name="Mc Gann P."/>
            <person name="Valentine K."/>
            <person name="Viacheslav K."/>
        </authorList>
    </citation>
    <scope>NUCLEOTIDE SEQUENCE</scope>
    <source>
        <strain evidence="1">VNMU148</strain>
    </source>
</reference>
<proteinExistence type="predicted"/>
<sequence>MKWSPWLVVALVAALVFWRLDHVTAQRAALQAAVEQSAETITAMAQQAQRDTQAQAQADALARTYQAALQASHEENQLRRDAIGTGARVVYVKARCPADGVHPATGASGSADAGRAVLAAADGQVVSDLRAGVERRELMIKALREHIAGLPRYCRWVAKDAPLAESAPSR</sequence>
<dbReference type="Pfam" id="PF03245">
    <property type="entry name" value="Phage_lysis"/>
    <property type="match status" value="1"/>
</dbReference>
<dbReference type="RefSeq" id="WP_105248175.1">
    <property type="nucleotide sequence ID" value="NZ_JABLST010000050.1"/>
</dbReference>
<evidence type="ECO:0000313" key="1">
    <source>
        <dbReference type="EMBL" id="MZZ11551.1"/>
    </source>
</evidence>
<dbReference type="AlphaFoldDB" id="A0A6B1Y272"/>
<name>A0A6B1Y272_PSEAI</name>
<dbReference type="GO" id="GO:0044659">
    <property type="term" value="P:viral release from host cell by cytolysis"/>
    <property type="evidence" value="ECO:0007669"/>
    <property type="project" value="InterPro"/>
</dbReference>
<dbReference type="Proteomes" id="UP000644192">
    <property type="component" value="Unassembled WGS sequence"/>
</dbReference>
<gene>
    <name evidence="1" type="ORF">GUL26_04790</name>
</gene>
<dbReference type="EMBL" id="WXZT01000002">
    <property type="protein sequence ID" value="MZZ11551.1"/>
    <property type="molecule type" value="Genomic_DNA"/>
</dbReference>
<evidence type="ECO:0000313" key="2">
    <source>
        <dbReference type="Proteomes" id="UP000644192"/>
    </source>
</evidence>
<accession>A0A6B1Y272</accession>
<protein>
    <submittedName>
        <fullName evidence="1">Lysis protein</fullName>
    </submittedName>
</protein>